<evidence type="ECO:0000259" key="8">
    <source>
        <dbReference type="PROSITE" id="PS50928"/>
    </source>
</evidence>
<keyword evidence="4 7" id="KW-0812">Transmembrane</keyword>
<feature type="transmembrane region" description="Helical" evidence="7">
    <location>
        <begin position="12"/>
        <end position="30"/>
    </location>
</feature>
<evidence type="ECO:0000256" key="6">
    <source>
        <dbReference type="ARBA" id="ARBA00023136"/>
    </source>
</evidence>
<evidence type="ECO:0000256" key="7">
    <source>
        <dbReference type="RuleBase" id="RU363032"/>
    </source>
</evidence>
<evidence type="ECO:0000256" key="3">
    <source>
        <dbReference type="ARBA" id="ARBA00022475"/>
    </source>
</evidence>
<name>A0ABU5ZKY1_9BACL</name>
<dbReference type="Proteomes" id="UP001310386">
    <property type="component" value="Unassembled WGS sequence"/>
</dbReference>
<dbReference type="RefSeq" id="WP_371753878.1">
    <property type="nucleotide sequence ID" value="NZ_JAYJLD010000010.1"/>
</dbReference>
<gene>
    <name evidence="9" type="ORF">VF724_08800</name>
</gene>
<dbReference type="CDD" id="cd06261">
    <property type="entry name" value="TM_PBP2"/>
    <property type="match status" value="1"/>
</dbReference>
<keyword evidence="6 7" id="KW-0472">Membrane</keyword>
<keyword evidence="5 7" id="KW-1133">Transmembrane helix</keyword>
<dbReference type="SUPFAM" id="SSF161098">
    <property type="entry name" value="MetI-like"/>
    <property type="match status" value="1"/>
</dbReference>
<dbReference type="InterPro" id="IPR000515">
    <property type="entry name" value="MetI-like"/>
</dbReference>
<evidence type="ECO:0000256" key="2">
    <source>
        <dbReference type="ARBA" id="ARBA00022448"/>
    </source>
</evidence>
<dbReference type="Gene3D" id="1.10.3720.10">
    <property type="entry name" value="MetI-like"/>
    <property type="match status" value="1"/>
</dbReference>
<evidence type="ECO:0000256" key="1">
    <source>
        <dbReference type="ARBA" id="ARBA00004651"/>
    </source>
</evidence>
<feature type="transmembrane region" description="Helical" evidence="7">
    <location>
        <begin position="183"/>
        <end position="201"/>
    </location>
</feature>
<proteinExistence type="inferred from homology"/>
<dbReference type="PROSITE" id="PS50928">
    <property type="entry name" value="ABC_TM1"/>
    <property type="match status" value="1"/>
</dbReference>
<evidence type="ECO:0000313" key="10">
    <source>
        <dbReference type="Proteomes" id="UP001310386"/>
    </source>
</evidence>
<dbReference type="PANTHER" id="PTHR43163:SF6">
    <property type="entry name" value="DIPEPTIDE TRANSPORT SYSTEM PERMEASE PROTEIN DPPB-RELATED"/>
    <property type="match status" value="1"/>
</dbReference>
<protein>
    <submittedName>
        <fullName evidence="9">ABC transporter permease</fullName>
    </submittedName>
</protein>
<dbReference type="EMBL" id="JAYJLD010000010">
    <property type="protein sequence ID" value="MEB3101760.1"/>
    <property type="molecule type" value="Genomic_DNA"/>
</dbReference>
<keyword evidence="3" id="KW-1003">Cell membrane</keyword>
<dbReference type="InterPro" id="IPR035906">
    <property type="entry name" value="MetI-like_sf"/>
</dbReference>
<dbReference type="PANTHER" id="PTHR43163">
    <property type="entry name" value="DIPEPTIDE TRANSPORT SYSTEM PERMEASE PROTEIN DPPB-RELATED"/>
    <property type="match status" value="1"/>
</dbReference>
<dbReference type="InterPro" id="IPR045621">
    <property type="entry name" value="BPD_transp_1_N"/>
</dbReference>
<feature type="transmembrane region" description="Helical" evidence="7">
    <location>
        <begin position="99"/>
        <end position="122"/>
    </location>
</feature>
<sequence length="315" mass="34508">MVTYALKRIVSIFPILFGVSFLVFLIVYLIPGDPAAKILGQAATAENIRSLRESLGLDKPFIVQYGIWLGNVLVGDLGTSIAMRIPVADVLFPKLENTLILTAGSLFICLIGGVLIGLLAGLRQYSWFDRISMFITQFGANIPVFWLAIVLMWIFSLNLGWLPSSGMYDLRNDGSLMSLVEHLVLPSIATASVSLAVIARLTRSSIIEVMHADYTKTFRAYGMPEWKIVSKHAFRNILSPLLNMTGLQVGYLLGGALFVEVVFSWPGIGSQLYTSIVAQDIPMVQAGVLFVAISFVLVNLITDLVVAALNPRLRN</sequence>
<feature type="domain" description="ABC transmembrane type-1" evidence="8">
    <location>
        <begin position="95"/>
        <end position="302"/>
    </location>
</feature>
<reference evidence="9" key="1">
    <citation type="submission" date="2023-12" db="EMBL/GenBank/DDBJ databases">
        <title>Fervidustalea candida gen. nov., sp. nov., a novel member of the family Paenibacillaceae isolated from a geothermal area.</title>
        <authorList>
            <person name="Li W.-J."/>
            <person name="Jiao J.-Y."/>
            <person name="Chen Y."/>
        </authorList>
    </citation>
    <scope>NUCLEOTIDE SEQUENCE</scope>
    <source>
        <strain evidence="9">SYSU GA230002</strain>
    </source>
</reference>
<evidence type="ECO:0000256" key="5">
    <source>
        <dbReference type="ARBA" id="ARBA00022989"/>
    </source>
</evidence>
<accession>A0ABU5ZKY1</accession>
<evidence type="ECO:0000256" key="4">
    <source>
        <dbReference type="ARBA" id="ARBA00022692"/>
    </source>
</evidence>
<comment type="similarity">
    <text evidence="7">Belongs to the binding-protein-dependent transport system permease family.</text>
</comment>
<comment type="subcellular location">
    <subcellularLocation>
        <location evidence="1 7">Cell membrane</location>
        <topology evidence="1 7">Multi-pass membrane protein</topology>
    </subcellularLocation>
</comment>
<feature type="transmembrane region" description="Helical" evidence="7">
    <location>
        <begin position="288"/>
        <end position="309"/>
    </location>
</feature>
<evidence type="ECO:0000313" key="9">
    <source>
        <dbReference type="EMBL" id="MEB3101760.1"/>
    </source>
</evidence>
<keyword evidence="2 7" id="KW-0813">Transport</keyword>
<feature type="transmembrane region" description="Helical" evidence="7">
    <location>
        <begin position="143"/>
        <end position="163"/>
    </location>
</feature>
<organism evidence="9 10">
    <name type="scientific">Ferviditalea candida</name>
    <dbReference type="NCBI Taxonomy" id="3108399"/>
    <lineage>
        <taxon>Bacteria</taxon>
        <taxon>Bacillati</taxon>
        <taxon>Bacillota</taxon>
        <taxon>Bacilli</taxon>
        <taxon>Bacillales</taxon>
        <taxon>Paenibacillaceae</taxon>
        <taxon>Ferviditalea</taxon>
    </lineage>
</organism>
<dbReference type="Pfam" id="PF19300">
    <property type="entry name" value="BPD_transp_1_N"/>
    <property type="match status" value="1"/>
</dbReference>
<dbReference type="Pfam" id="PF00528">
    <property type="entry name" value="BPD_transp_1"/>
    <property type="match status" value="1"/>
</dbReference>
<keyword evidence="10" id="KW-1185">Reference proteome</keyword>
<comment type="caution">
    <text evidence="9">The sequence shown here is derived from an EMBL/GenBank/DDBJ whole genome shotgun (WGS) entry which is preliminary data.</text>
</comment>